<feature type="transmembrane region" description="Helical" evidence="1">
    <location>
        <begin position="39"/>
        <end position="62"/>
    </location>
</feature>
<protein>
    <submittedName>
        <fullName evidence="2">Uncharacterized protein</fullName>
    </submittedName>
</protein>
<feature type="transmembrane region" description="Helical" evidence="1">
    <location>
        <begin position="107"/>
        <end position="130"/>
    </location>
</feature>
<dbReference type="EMBL" id="WNWR01000670">
    <property type="protein sequence ID" value="KAE9971583.1"/>
    <property type="molecule type" value="Genomic_DNA"/>
</dbReference>
<accession>A0A8H3ULW5</accession>
<dbReference type="Proteomes" id="UP000490939">
    <property type="component" value="Unassembled WGS sequence"/>
</dbReference>
<comment type="caution">
    <text evidence="2">The sequence shown here is derived from an EMBL/GenBank/DDBJ whole genome shotgun (WGS) entry which is preliminary data.</text>
</comment>
<evidence type="ECO:0000313" key="2">
    <source>
        <dbReference type="EMBL" id="KAE9971583.1"/>
    </source>
</evidence>
<keyword evidence="1" id="KW-1133">Transmembrane helix</keyword>
<dbReference type="AlphaFoldDB" id="A0A8H3ULW5"/>
<feature type="transmembrane region" description="Helical" evidence="1">
    <location>
        <begin position="74"/>
        <end position="95"/>
    </location>
</feature>
<keyword evidence="3" id="KW-1185">Reference proteome</keyword>
<reference evidence="2 3" key="1">
    <citation type="submission" date="2019-07" db="EMBL/GenBank/DDBJ databases">
        <title>Venturia inaequalis Genome Resource.</title>
        <authorList>
            <person name="Lichtner F.J."/>
        </authorList>
    </citation>
    <scope>NUCLEOTIDE SEQUENCE [LARGE SCALE GENOMIC DNA]</scope>
    <source>
        <strain evidence="2 3">DMI_063113</strain>
    </source>
</reference>
<name>A0A8H3ULW5_VENIN</name>
<keyword evidence="1" id="KW-0812">Transmembrane</keyword>
<proteinExistence type="predicted"/>
<sequence length="248" mass="27792">MYPPNQIFQRGNMPEAQASEHCSKQALILERVTPTQSAWIAFGTMFPMVLLQCLIILVVTTSFRKPFAQRWRRLVGAIILLVIEAALAFVLNLAFRHMQYCGPTSPTPAVIGVLSIWAGDIAALTALVVWMPSVMKLVLCSGALEIFEVGEFFAIRMLPNPGPSEKLYRALSYTEMNHLHPSQSTLKVRAGKHGERKILEPKSTVLNSINGIDLDLNNRDLKFHRVHAYFHVPSLHESPQRTPLGLLR</sequence>
<gene>
    <name evidence="2" type="ORF">EG327_009821</name>
</gene>
<keyword evidence="1" id="KW-0472">Membrane</keyword>
<evidence type="ECO:0000256" key="1">
    <source>
        <dbReference type="SAM" id="Phobius"/>
    </source>
</evidence>
<evidence type="ECO:0000313" key="3">
    <source>
        <dbReference type="Proteomes" id="UP000490939"/>
    </source>
</evidence>
<organism evidence="2 3">
    <name type="scientific">Venturia inaequalis</name>
    <name type="common">Apple scab fungus</name>
    <dbReference type="NCBI Taxonomy" id="5025"/>
    <lineage>
        <taxon>Eukaryota</taxon>
        <taxon>Fungi</taxon>
        <taxon>Dikarya</taxon>
        <taxon>Ascomycota</taxon>
        <taxon>Pezizomycotina</taxon>
        <taxon>Dothideomycetes</taxon>
        <taxon>Pleosporomycetidae</taxon>
        <taxon>Venturiales</taxon>
        <taxon>Venturiaceae</taxon>
        <taxon>Venturia</taxon>
    </lineage>
</organism>